<dbReference type="EMBL" id="JASCZI010151042">
    <property type="protein sequence ID" value="MED6167547.1"/>
    <property type="molecule type" value="Genomic_DNA"/>
</dbReference>
<dbReference type="PROSITE" id="PS50082">
    <property type="entry name" value="WD_REPEATS_2"/>
    <property type="match status" value="4"/>
</dbReference>
<dbReference type="PANTHER" id="PTHR22844">
    <property type="entry name" value="F-BOX AND WD40 DOMAIN PROTEIN"/>
    <property type="match status" value="1"/>
</dbReference>
<sequence>MNDHHHYHYVTSLKTLTPHITCMGVHRNLLYAASLNLINVFDLSHYYTNVDAFNHTNPSSGFVKSITFTATKVFTAHQDRKIRIWLITSSKRHRLLSSLPTVKDCIRRCILPTNYVIVRRHRRSLWIQHCDTVSGLALNKNLMYSVSWDKSLKVWDLNGYRCLESVKAAHEDAINAVVVAADGIVYTASADGCIKVWERDDKVKSHVLVSTVGNLRSAVNALALSDSGDLFSGGCDGGICRWERKCSAKKGNDVVLVETLKGHGGAILCMISVCGLLVSGSSDRTVRIWQREKENSGFCCRVVLEGHEKPVKSLVAFSKGEEGSYDESNGVVTILSGSLDGDIRVWEVFIGLASI</sequence>
<dbReference type="InterPro" id="IPR019775">
    <property type="entry name" value="WD40_repeat_CS"/>
</dbReference>
<dbReference type="Pfam" id="PF00400">
    <property type="entry name" value="WD40"/>
    <property type="match status" value="5"/>
</dbReference>
<feature type="repeat" description="WD" evidence="3">
    <location>
        <begin position="334"/>
        <end position="348"/>
    </location>
</feature>
<dbReference type="InterPro" id="IPR020472">
    <property type="entry name" value="WD40_PAC1"/>
</dbReference>
<proteinExistence type="predicted"/>
<dbReference type="SMART" id="SM00320">
    <property type="entry name" value="WD40"/>
    <property type="match status" value="6"/>
</dbReference>
<gene>
    <name evidence="4" type="ORF">PIB30_003925</name>
</gene>
<organism evidence="4 5">
    <name type="scientific">Stylosanthes scabra</name>
    <dbReference type="NCBI Taxonomy" id="79078"/>
    <lineage>
        <taxon>Eukaryota</taxon>
        <taxon>Viridiplantae</taxon>
        <taxon>Streptophyta</taxon>
        <taxon>Embryophyta</taxon>
        <taxon>Tracheophyta</taxon>
        <taxon>Spermatophyta</taxon>
        <taxon>Magnoliopsida</taxon>
        <taxon>eudicotyledons</taxon>
        <taxon>Gunneridae</taxon>
        <taxon>Pentapetalae</taxon>
        <taxon>rosids</taxon>
        <taxon>fabids</taxon>
        <taxon>Fabales</taxon>
        <taxon>Fabaceae</taxon>
        <taxon>Papilionoideae</taxon>
        <taxon>50 kb inversion clade</taxon>
        <taxon>dalbergioids sensu lato</taxon>
        <taxon>Dalbergieae</taxon>
        <taxon>Pterocarpus clade</taxon>
        <taxon>Stylosanthes</taxon>
    </lineage>
</organism>
<evidence type="ECO:0000313" key="5">
    <source>
        <dbReference type="Proteomes" id="UP001341840"/>
    </source>
</evidence>
<reference evidence="4 5" key="1">
    <citation type="journal article" date="2023" name="Plants (Basel)">
        <title>Bridging the Gap: Combining Genomics and Transcriptomics Approaches to Understand Stylosanthes scabra, an Orphan Legume from the Brazilian Caatinga.</title>
        <authorList>
            <person name="Ferreira-Neto J.R.C."/>
            <person name="da Silva M.D."/>
            <person name="Binneck E."/>
            <person name="de Melo N.F."/>
            <person name="da Silva R.H."/>
            <person name="de Melo A.L.T.M."/>
            <person name="Pandolfi V."/>
            <person name="Bustamante F.O."/>
            <person name="Brasileiro-Vidal A.C."/>
            <person name="Benko-Iseppon A.M."/>
        </authorList>
    </citation>
    <scope>NUCLEOTIDE SEQUENCE [LARGE SCALE GENOMIC DNA]</scope>
    <source>
        <tissue evidence="4">Leaves</tissue>
    </source>
</reference>
<dbReference type="InterPro" id="IPR015943">
    <property type="entry name" value="WD40/YVTN_repeat-like_dom_sf"/>
</dbReference>
<dbReference type="SUPFAM" id="SSF50978">
    <property type="entry name" value="WD40 repeat-like"/>
    <property type="match status" value="1"/>
</dbReference>
<comment type="caution">
    <text evidence="4">The sequence shown here is derived from an EMBL/GenBank/DDBJ whole genome shotgun (WGS) entry which is preliminary data.</text>
</comment>
<dbReference type="InterPro" id="IPR036322">
    <property type="entry name" value="WD40_repeat_dom_sf"/>
</dbReference>
<feature type="repeat" description="WD" evidence="3">
    <location>
        <begin position="126"/>
        <end position="165"/>
    </location>
</feature>
<dbReference type="PROSITE" id="PS00678">
    <property type="entry name" value="WD_REPEATS_1"/>
    <property type="match status" value="2"/>
</dbReference>
<feature type="repeat" description="WD" evidence="3">
    <location>
        <begin position="276"/>
        <end position="290"/>
    </location>
</feature>
<keyword evidence="1 3" id="KW-0853">WD repeat</keyword>
<dbReference type="InterPro" id="IPR045182">
    <property type="entry name" value="JINGUBANG-like"/>
</dbReference>
<dbReference type="Gene3D" id="2.130.10.10">
    <property type="entry name" value="YVTN repeat-like/Quinoprotein amine dehydrogenase"/>
    <property type="match status" value="2"/>
</dbReference>
<dbReference type="Proteomes" id="UP001341840">
    <property type="component" value="Unassembled WGS sequence"/>
</dbReference>
<name>A0ABU6V3P8_9FABA</name>
<dbReference type="PRINTS" id="PR00320">
    <property type="entry name" value="GPROTEINBRPT"/>
</dbReference>
<keyword evidence="5" id="KW-1185">Reference proteome</keyword>
<evidence type="ECO:0000256" key="3">
    <source>
        <dbReference type="PROSITE-ProRule" id="PRU00221"/>
    </source>
</evidence>
<accession>A0ABU6V3P8</accession>
<keyword evidence="2" id="KW-0677">Repeat</keyword>
<evidence type="ECO:0000313" key="4">
    <source>
        <dbReference type="EMBL" id="MED6167547.1"/>
    </source>
</evidence>
<evidence type="ECO:0000256" key="2">
    <source>
        <dbReference type="ARBA" id="ARBA00022737"/>
    </source>
</evidence>
<dbReference type="InterPro" id="IPR001680">
    <property type="entry name" value="WD40_rpt"/>
</dbReference>
<protein>
    <submittedName>
        <fullName evidence="4">Uncharacterized protein</fullName>
    </submittedName>
</protein>
<dbReference type="PANTHER" id="PTHR22844:SF324">
    <property type="entry name" value="TRANSDUCIN_WD40 REPEAT PROTEIN"/>
    <property type="match status" value="1"/>
</dbReference>
<feature type="repeat" description="WD" evidence="3">
    <location>
        <begin position="167"/>
        <end position="198"/>
    </location>
</feature>
<evidence type="ECO:0000256" key="1">
    <source>
        <dbReference type="ARBA" id="ARBA00022574"/>
    </source>
</evidence>